<dbReference type="EMBL" id="CP123872">
    <property type="protein sequence ID" value="WND01940.1"/>
    <property type="molecule type" value="Genomic_DNA"/>
</dbReference>
<dbReference type="InterPro" id="IPR050266">
    <property type="entry name" value="AB_hydrolase_sf"/>
</dbReference>
<gene>
    <name evidence="2" type="ORF">QGN29_10310</name>
</gene>
<protein>
    <submittedName>
        <fullName evidence="2">Alpha/beta hydrolase</fullName>
    </submittedName>
</protein>
<dbReference type="SUPFAM" id="SSF53474">
    <property type="entry name" value="alpha/beta-Hydrolases"/>
    <property type="match status" value="1"/>
</dbReference>
<evidence type="ECO:0000259" key="1">
    <source>
        <dbReference type="Pfam" id="PF00561"/>
    </source>
</evidence>
<dbReference type="GO" id="GO:0016020">
    <property type="term" value="C:membrane"/>
    <property type="evidence" value="ECO:0007669"/>
    <property type="project" value="TreeGrafter"/>
</dbReference>
<feature type="domain" description="AB hydrolase-1" evidence="1">
    <location>
        <begin position="63"/>
        <end position="295"/>
    </location>
</feature>
<dbReference type="InterPro" id="IPR000073">
    <property type="entry name" value="AB_hydrolase_1"/>
</dbReference>
<keyword evidence="2" id="KW-0378">Hydrolase</keyword>
<dbReference type="Pfam" id="PF00561">
    <property type="entry name" value="Abhydrolase_1"/>
    <property type="match status" value="1"/>
</dbReference>
<dbReference type="PRINTS" id="PR00111">
    <property type="entry name" value="ABHYDROLASE"/>
</dbReference>
<dbReference type="Proteomes" id="UP001268683">
    <property type="component" value="Chromosome"/>
</dbReference>
<dbReference type="InterPro" id="IPR029058">
    <property type="entry name" value="AB_hydrolase_fold"/>
</dbReference>
<dbReference type="AlphaFoldDB" id="A0AA52H9Q7"/>
<dbReference type="PANTHER" id="PTHR43798:SF33">
    <property type="entry name" value="HYDROLASE, PUTATIVE (AFU_ORTHOLOGUE AFUA_2G14860)-RELATED"/>
    <property type="match status" value="1"/>
</dbReference>
<dbReference type="PANTHER" id="PTHR43798">
    <property type="entry name" value="MONOACYLGLYCEROL LIPASE"/>
    <property type="match status" value="1"/>
</dbReference>
<organism evidence="2 3">
    <name type="scientific">Temperatibacter marinus</name>
    <dbReference type="NCBI Taxonomy" id="1456591"/>
    <lineage>
        <taxon>Bacteria</taxon>
        <taxon>Pseudomonadati</taxon>
        <taxon>Pseudomonadota</taxon>
        <taxon>Alphaproteobacteria</taxon>
        <taxon>Kordiimonadales</taxon>
        <taxon>Temperatibacteraceae</taxon>
        <taxon>Temperatibacter</taxon>
    </lineage>
</organism>
<name>A0AA52H9Q7_9PROT</name>
<dbReference type="GO" id="GO:0016787">
    <property type="term" value="F:hydrolase activity"/>
    <property type="evidence" value="ECO:0007669"/>
    <property type="project" value="UniProtKB-KW"/>
</dbReference>
<dbReference type="RefSeq" id="WP_310797770.1">
    <property type="nucleotide sequence ID" value="NZ_CP123872.1"/>
</dbReference>
<dbReference type="KEGG" id="tmk:QGN29_10310"/>
<dbReference type="PRINTS" id="PR00412">
    <property type="entry name" value="EPOXHYDRLASE"/>
</dbReference>
<dbReference type="Gene3D" id="3.40.50.1820">
    <property type="entry name" value="alpha/beta hydrolase"/>
    <property type="match status" value="1"/>
</dbReference>
<proteinExistence type="predicted"/>
<evidence type="ECO:0000313" key="2">
    <source>
        <dbReference type="EMBL" id="WND01940.1"/>
    </source>
</evidence>
<accession>A0AA52H9Q7</accession>
<keyword evidence="3" id="KW-1185">Reference proteome</keyword>
<reference evidence="2" key="1">
    <citation type="submission" date="2023-04" db="EMBL/GenBank/DDBJ databases">
        <title>Complete genome sequence of Temperatibacter marinus.</title>
        <authorList>
            <person name="Rong J.-C."/>
            <person name="Yi M.-L."/>
            <person name="Zhao Q."/>
        </authorList>
    </citation>
    <scope>NUCLEOTIDE SEQUENCE</scope>
    <source>
        <strain evidence="2">NBRC 110045</strain>
    </source>
</reference>
<sequence>MKSLKIALYSFALFLAAFLVFSEPDLTIESLKVKYANEQSQWLALSGGTVHIQTYGDPKEASLFLIHGSNSSLHTWHPWIEILSDQFHIVAIDMPGHGLTGGYSCNYAYDCMTTVVEEVRQKLAVAQLYIAGNSMGGGISAHYALTYPDRVKGLILLDAAGVLTDEGETDRPLAFKLAPIPVINLLFEYITPRSVVVEGTKKSISNHTLITKEMIDRYFDLNRVEGNRRATRMRFAGYAKKQPDIQAEMITVPTLILWGEEDKLIHVSSAYEWDRRLPNGRLIVYPKVGHLPMEEIPLQSATAAKSFIFEIERP</sequence>
<dbReference type="InterPro" id="IPR000639">
    <property type="entry name" value="Epox_hydrolase-like"/>
</dbReference>
<evidence type="ECO:0000313" key="3">
    <source>
        <dbReference type="Proteomes" id="UP001268683"/>
    </source>
</evidence>